<gene>
    <name evidence="2" type="ORF">AB5J49_20345</name>
</gene>
<organism evidence="2">
    <name type="scientific">Streptomyces sp. R28</name>
    <dbReference type="NCBI Taxonomy" id="3238628"/>
    <lineage>
        <taxon>Bacteria</taxon>
        <taxon>Bacillati</taxon>
        <taxon>Actinomycetota</taxon>
        <taxon>Actinomycetes</taxon>
        <taxon>Kitasatosporales</taxon>
        <taxon>Streptomycetaceae</taxon>
        <taxon>Streptomyces</taxon>
    </lineage>
</organism>
<dbReference type="AlphaFoldDB" id="A0AB39Q260"/>
<evidence type="ECO:0000256" key="1">
    <source>
        <dbReference type="SAM" id="MobiDB-lite"/>
    </source>
</evidence>
<protein>
    <recommendedName>
        <fullName evidence="3">MarR family transcriptional regulator</fullName>
    </recommendedName>
</protein>
<evidence type="ECO:0000313" key="2">
    <source>
        <dbReference type="EMBL" id="XDQ35498.1"/>
    </source>
</evidence>
<dbReference type="RefSeq" id="WP_369170040.1">
    <property type="nucleotide sequence ID" value="NZ_CP163439.1"/>
</dbReference>
<feature type="region of interest" description="Disordered" evidence="1">
    <location>
        <begin position="193"/>
        <end position="262"/>
    </location>
</feature>
<sequence length="314" mass="33259">MTTGRSLLAADEKLMPTRKMRADQQVAVIKAACMSTAPVGAAQLAEATGFSAKNCGLVPVFAVNTGLLVKAHRQTMYLPSRKGRAVARAFARSEEAGLEALRGVWRGQWFGRAMRERLGHGPVTREGLVAKLLLAARATENRIRQAHVLLDLLVSVGMVVPGDDGLLNWYDGAAYVPEERSDPKAADVAFTEVPEVPGPQGTPASNAPDEEAPLPGTSSSEPELPFTGDTGLGTTGERDSDRYKAATVPAPRRFSATGPHPGSAVADDDLLALLLPPVLLADLTRLTEEEVIALHGHLRAVASLTAKLRGRPVS</sequence>
<proteinExistence type="predicted"/>
<dbReference type="EMBL" id="CP163439">
    <property type="protein sequence ID" value="XDQ35498.1"/>
    <property type="molecule type" value="Genomic_DNA"/>
</dbReference>
<accession>A0AB39Q260</accession>
<evidence type="ECO:0008006" key="3">
    <source>
        <dbReference type="Google" id="ProtNLM"/>
    </source>
</evidence>
<name>A0AB39Q260_9ACTN</name>
<reference evidence="2" key="1">
    <citation type="submission" date="2024-07" db="EMBL/GenBank/DDBJ databases">
        <authorList>
            <person name="Yu S.T."/>
        </authorList>
    </citation>
    <scope>NUCLEOTIDE SEQUENCE</scope>
    <source>
        <strain evidence="2">R28</strain>
    </source>
</reference>